<evidence type="ECO:0000313" key="2">
    <source>
        <dbReference type="Proteomes" id="UP001165042"/>
    </source>
</evidence>
<protein>
    <recommendedName>
        <fullName evidence="3">Camelysin metallo-endopeptidase</fullName>
    </recommendedName>
</protein>
<evidence type="ECO:0008006" key="3">
    <source>
        <dbReference type="Google" id="ProtNLM"/>
    </source>
</evidence>
<evidence type="ECO:0000313" key="1">
    <source>
        <dbReference type="EMBL" id="GLW90710.1"/>
    </source>
</evidence>
<dbReference type="EMBL" id="BSSD01000002">
    <property type="protein sequence ID" value="GLW90710.1"/>
    <property type="molecule type" value="Genomic_DNA"/>
</dbReference>
<gene>
    <name evidence="1" type="ORF">Aglo03_15260</name>
</gene>
<dbReference type="Pfam" id="PF12389">
    <property type="entry name" value="Peptidase_M73"/>
    <property type="match status" value="1"/>
</dbReference>
<keyword evidence="2" id="KW-1185">Reference proteome</keyword>
<dbReference type="Proteomes" id="UP001165042">
    <property type="component" value="Unassembled WGS sequence"/>
</dbReference>
<sequence>MTMQVKKNRTGLKAAAVVATGLVASALVIWFSSYAAFTATTTNSGNSFNSGSVSITDDDSNGVLFNVSGLKPGDTGSKCIEVTFTGNVASTVKLYTTTASYTGTLGPYLDFVVRQGTGGTYADCTGFVADGGGPLHNGTLATFASGYTNFGNGIGSWTPSTNGTKKTFQFTYTLQDNNSAQSKSAGIGFTWEAQSS</sequence>
<name>A0A9W6V5S3_9PSEU</name>
<accession>A0A9W6V5S3</accession>
<reference evidence="1" key="1">
    <citation type="submission" date="2023-02" db="EMBL/GenBank/DDBJ databases">
        <title>Actinokineospora globicatena NBRC 15670.</title>
        <authorList>
            <person name="Ichikawa N."/>
            <person name="Sato H."/>
            <person name="Tonouchi N."/>
        </authorList>
    </citation>
    <scope>NUCLEOTIDE SEQUENCE</scope>
    <source>
        <strain evidence="1">NBRC 15670</strain>
    </source>
</reference>
<organism evidence="1 2">
    <name type="scientific">Actinokineospora globicatena</name>
    <dbReference type="NCBI Taxonomy" id="103729"/>
    <lineage>
        <taxon>Bacteria</taxon>
        <taxon>Bacillati</taxon>
        <taxon>Actinomycetota</taxon>
        <taxon>Actinomycetes</taxon>
        <taxon>Pseudonocardiales</taxon>
        <taxon>Pseudonocardiaceae</taxon>
        <taxon>Actinokineospora</taxon>
    </lineage>
</organism>
<comment type="caution">
    <text evidence="1">The sequence shown here is derived from an EMBL/GenBank/DDBJ whole genome shotgun (WGS) entry which is preliminary data.</text>
</comment>
<dbReference type="InterPro" id="IPR022121">
    <property type="entry name" value="Peptidase_M73_camelysin"/>
</dbReference>
<proteinExistence type="predicted"/>
<dbReference type="AlphaFoldDB" id="A0A9W6V5S3"/>